<organism evidence="1 2">
    <name type="scientific">Saprospira grandis (strain Lewin)</name>
    <dbReference type="NCBI Taxonomy" id="984262"/>
    <lineage>
        <taxon>Bacteria</taxon>
        <taxon>Pseudomonadati</taxon>
        <taxon>Bacteroidota</taxon>
        <taxon>Saprospiria</taxon>
        <taxon>Saprospirales</taxon>
        <taxon>Saprospiraceae</taxon>
        <taxon>Saprospira</taxon>
    </lineage>
</organism>
<accession>H6KZ22</accession>
<dbReference type="eggNOG" id="COG0251">
    <property type="taxonomic scope" value="Bacteria"/>
</dbReference>
<proteinExistence type="predicted"/>
<dbReference type="EMBL" id="CP002831">
    <property type="protein sequence ID" value="AFC23306.1"/>
    <property type="molecule type" value="Genomic_DNA"/>
</dbReference>
<dbReference type="HOGENOM" id="CLU_2685732_0_0_10"/>
<dbReference type="STRING" id="984262.SGRA_0567"/>
<gene>
    <name evidence="1" type="ordered locus">SGRA_0567</name>
</gene>
<keyword evidence="2" id="KW-1185">Reference proteome</keyword>
<evidence type="ECO:0000313" key="1">
    <source>
        <dbReference type="EMBL" id="AFC23306.1"/>
    </source>
</evidence>
<dbReference type="KEGG" id="sgn:SGRA_0567"/>
<reference evidence="1 2" key="1">
    <citation type="journal article" date="2012" name="Stand. Genomic Sci.">
        <title>Complete genome sequencing and analysis of Saprospira grandis str. Lewin, a predatory marine bacterium.</title>
        <authorList>
            <person name="Saw J.H."/>
            <person name="Yuryev A."/>
            <person name="Kanbe M."/>
            <person name="Hou S."/>
            <person name="Young A.G."/>
            <person name="Aizawa S."/>
            <person name="Alam M."/>
        </authorList>
    </citation>
    <scope>NUCLEOTIDE SEQUENCE [LARGE SCALE GENOMIC DNA]</scope>
    <source>
        <strain evidence="1 2">Lewin</strain>
    </source>
</reference>
<sequence>MVALFFFVLGPAAGSAAPRSAAAMLRRSQVCSALRFFRYAQKTGSGPAGHGCAALGHGHSCRPLWLSRSQRIKS</sequence>
<dbReference type="AlphaFoldDB" id="H6KZ22"/>
<protein>
    <submittedName>
        <fullName evidence="1">Uncharacterized protein</fullName>
    </submittedName>
</protein>
<evidence type="ECO:0000313" key="2">
    <source>
        <dbReference type="Proteomes" id="UP000007519"/>
    </source>
</evidence>
<dbReference type="Proteomes" id="UP000007519">
    <property type="component" value="Chromosome"/>
</dbReference>
<name>H6KZ22_SAPGL</name>